<dbReference type="PaxDb" id="29760-VIT_10s0116g01570.t01"/>
<accession>F6H7J0</accession>
<dbReference type="HOGENOM" id="CLU_1689884_0_0_1"/>
<protein>
    <submittedName>
        <fullName evidence="1">Uncharacterized protein</fullName>
    </submittedName>
</protein>
<proteinExistence type="predicted"/>
<evidence type="ECO:0000313" key="2">
    <source>
        <dbReference type="Proteomes" id="UP000009183"/>
    </source>
</evidence>
<organism evidence="1 2">
    <name type="scientific">Vitis vinifera</name>
    <name type="common">Grape</name>
    <dbReference type="NCBI Taxonomy" id="29760"/>
    <lineage>
        <taxon>Eukaryota</taxon>
        <taxon>Viridiplantae</taxon>
        <taxon>Streptophyta</taxon>
        <taxon>Embryophyta</taxon>
        <taxon>Tracheophyta</taxon>
        <taxon>Spermatophyta</taxon>
        <taxon>Magnoliopsida</taxon>
        <taxon>eudicotyledons</taxon>
        <taxon>Gunneridae</taxon>
        <taxon>Pentapetalae</taxon>
        <taxon>rosids</taxon>
        <taxon>Vitales</taxon>
        <taxon>Vitaceae</taxon>
        <taxon>Viteae</taxon>
        <taxon>Vitis</taxon>
    </lineage>
</organism>
<gene>
    <name evidence="1" type="ordered locus">VIT_10s0116g01570</name>
</gene>
<reference evidence="2" key="1">
    <citation type="journal article" date="2007" name="Nature">
        <title>The grapevine genome sequence suggests ancestral hexaploidization in major angiosperm phyla.</title>
        <authorList>
            <consortium name="The French-Italian Public Consortium for Grapevine Genome Characterization."/>
            <person name="Jaillon O."/>
            <person name="Aury J.-M."/>
            <person name="Noel B."/>
            <person name="Policriti A."/>
            <person name="Clepet C."/>
            <person name="Casagrande A."/>
            <person name="Choisne N."/>
            <person name="Aubourg S."/>
            <person name="Vitulo N."/>
            <person name="Jubin C."/>
            <person name="Vezzi A."/>
            <person name="Legeai F."/>
            <person name="Hugueney P."/>
            <person name="Dasilva C."/>
            <person name="Horner D."/>
            <person name="Mica E."/>
            <person name="Jublot D."/>
            <person name="Poulain J."/>
            <person name="Bruyere C."/>
            <person name="Billault A."/>
            <person name="Segurens B."/>
            <person name="Gouyvenoux M."/>
            <person name="Ugarte E."/>
            <person name="Cattonaro F."/>
            <person name="Anthouard V."/>
            <person name="Vico V."/>
            <person name="Del Fabbro C."/>
            <person name="Alaux M."/>
            <person name="Di Gaspero G."/>
            <person name="Dumas V."/>
            <person name="Felice N."/>
            <person name="Paillard S."/>
            <person name="Juman I."/>
            <person name="Moroldo M."/>
            <person name="Scalabrin S."/>
            <person name="Canaguier A."/>
            <person name="Le Clainche I."/>
            <person name="Malacrida G."/>
            <person name="Durand E."/>
            <person name="Pesole G."/>
            <person name="Laucou V."/>
            <person name="Chatelet P."/>
            <person name="Merdinoglu D."/>
            <person name="Delledonne M."/>
            <person name="Pezzotti M."/>
            <person name="Lecharny A."/>
            <person name="Scarpelli C."/>
            <person name="Artiguenave F."/>
            <person name="Pe M.E."/>
            <person name="Valle G."/>
            <person name="Morgante M."/>
            <person name="Caboche M."/>
            <person name="Adam-Blondon A.-F."/>
            <person name="Weissenbach J."/>
            <person name="Quetier F."/>
            <person name="Wincker P."/>
        </authorList>
    </citation>
    <scope>NUCLEOTIDE SEQUENCE [LARGE SCALE GENOMIC DNA]</scope>
    <source>
        <strain evidence="2">cv. Pinot noir / PN40024</strain>
    </source>
</reference>
<sequence>MELVLDMVVDMVQVPLLELVMKVDSQGIKALQEEEVVEVKEVVGMVLVEGMDTGVGLVEEQVVVIQVEEEEEAAVVEGQVEGLAMERVSVQVEGLMRVVEKEEKPGMVGLAWDLGWALASDLEWEAAAAMGWKIVLAILTPNKLLLRHHQHHHHLS</sequence>
<dbReference type="Proteomes" id="UP000009183">
    <property type="component" value="Chromosome 10"/>
</dbReference>
<keyword evidence="2" id="KW-1185">Reference proteome</keyword>
<dbReference type="AlphaFoldDB" id="F6H7J0"/>
<dbReference type="InParanoid" id="F6H7J0"/>
<name>F6H7J0_VITVI</name>
<evidence type="ECO:0000313" key="1">
    <source>
        <dbReference type="EMBL" id="CCB48205.1"/>
    </source>
</evidence>
<dbReference type="EMBL" id="FN595248">
    <property type="protein sequence ID" value="CCB48205.1"/>
    <property type="molecule type" value="Genomic_DNA"/>
</dbReference>